<evidence type="ECO:0000313" key="3">
    <source>
        <dbReference type="Proteomes" id="UP001154282"/>
    </source>
</evidence>
<dbReference type="AlphaFoldDB" id="A0AAV0QUS2"/>
<dbReference type="Gene3D" id="3.90.640.10">
    <property type="entry name" value="Actin, Chain A, domain 4"/>
    <property type="match status" value="1"/>
</dbReference>
<gene>
    <name evidence="2" type="ORF">LITE_LOCUS44547</name>
</gene>
<dbReference type="Pfam" id="PF00022">
    <property type="entry name" value="Actin"/>
    <property type="match status" value="1"/>
</dbReference>
<dbReference type="SMART" id="SM00268">
    <property type="entry name" value="ACTIN"/>
    <property type="match status" value="1"/>
</dbReference>
<dbReference type="SUPFAM" id="SSF53067">
    <property type="entry name" value="Actin-like ATPase domain"/>
    <property type="match status" value="2"/>
</dbReference>
<dbReference type="PRINTS" id="PR00190">
    <property type="entry name" value="ACTIN"/>
</dbReference>
<evidence type="ECO:0000313" key="2">
    <source>
        <dbReference type="EMBL" id="CAI0547872.1"/>
    </source>
</evidence>
<dbReference type="Gene3D" id="3.30.420.40">
    <property type="match status" value="4"/>
</dbReference>
<organism evidence="2 3">
    <name type="scientific">Linum tenue</name>
    <dbReference type="NCBI Taxonomy" id="586396"/>
    <lineage>
        <taxon>Eukaryota</taxon>
        <taxon>Viridiplantae</taxon>
        <taxon>Streptophyta</taxon>
        <taxon>Embryophyta</taxon>
        <taxon>Tracheophyta</taxon>
        <taxon>Spermatophyta</taxon>
        <taxon>Magnoliopsida</taxon>
        <taxon>eudicotyledons</taxon>
        <taxon>Gunneridae</taxon>
        <taxon>Pentapetalae</taxon>
        <taxon>rosids</taxon>
        <taxon>fabids</taxon>
        <taxon>Malpighiales</taxon>
        <taxon>Linaceae</taxon>
        <taxon>Linum</taxon>
    </lineage>
</organism>
<dbReference type="CDD" id="cd13395">
    <property type="entry name" value="ASKHA_NBD_Arp4_ACTL6-like"/>
    <property type="match status" value="1"/>
</dbReference>
<comment type="caution">
    <text evidence="2">The sequence shown here is derived from an EMBL/GenBank/DDBJ whole genome shotgun (WGS) entry which is preliminary data.</text>
</comment>
<dbReference type="InterPro" id="IPR004000">
    <property type="entry name" value="Actin"/>
</dbReference>
<dbReference type="EMBL" id="CAMGYJ010000010">
    <property type="protein sequence ID" value="CAI0547872.1"/>
    <property type="molecule type" value="Genomic_DNA"/>
</dbReference>
<dbReference type="FunFam" id="3.30.420.40:FF:000127">
    <property type="entry name" value="actin-related protein 4"/>
    <property type="match status" value="1"/>
</dbReference>
<sequence>MYGGDEVSAIVLDLGSHTCKAGYAGEDAPKAVFPSVVGAIDQMEVDNSTNGEQNSAVDSKTAVKDSERKGKRKLYVGSQSLGFRRDNMEVLSPIKDGVVVDWDIVDSIWDHAFRTVELMFEKYNVPALFLAKNAVLTSFASGRATALVVDCGGGSTTIAPVHDGYVLQKAVTSCPIGGEYLTDCLLKSLESKGIVIKPRYSFKRKETRPGDFQAVDVEFPNTTESYRLYSQRVIASDIKECVCRAPDTPYDEASYSNIPMTPYELPDGQTIEIGADRFKIPDILFNPSLAQTISGIESFAEVAPNFHGLPQMVIDSINRCDVDIRRDLYSSILLAGGTASMQQLKERLEKDLLEESPQNARVKVLASGNSMERRFSVWIGGSILASLGSFQQMWFSKSEYEEHGASYVQRKCP</sequence>
<evidence type="ECO:0000256" key="1">
    <source>
        <dbReference type="RuleBase" id="RU000487"/>
    </source>
</evidence>
<protein>
    <recommendedName>
        <fullName evidence="4">Actin-related protein 4</fullName>
    </recommendedName>
</protein>
<accession>A0AAV0QUS2</accession>
<dbReference type="InterPro" id="IPR043129">
    <property type="entry name" value="ATPase_NBD"/>
</dbReference>
<dbReference type="PANTHER" id="PTHR11937">
    <property type="entry name" value="ACTIN"/>
    <property type="match status" value="1"/>
</dbReference>
<comment type="similarity">
    <text evidence="1">Belongs to the actin family.</text>
</comment>
<proteinExistence type="inferred from homology"/>
<keyword evidence="3" id="KW-1185">Reference proteome</keyword>
<dbReference type="Proteomes" id="UP001154282">
    <property type="component" value="Unassembled WGS sequence"/>
</dbReference>
<name>A0AAV0QUS2_9ROSI</name>
<reference evidence="2" key="1">
    <citation type="submission" date="2022-08" db="EMBL/GenBank/DDBJ databases">
        <authorList>
            <person name="Gutierrez-Valencia J."/>
        </authorList>
    </citation>
    <scope>NUCLEOTIDE SEQUENCE</scope>
</reference>
<evidence type="ECO:0008006" key="4">
    <source>
        <dbReference type="Google" id="ProtNLM"/>
    </source>
</evidence>